<feature type="region of interest" description="Disordered" evidence="1">
    <location>
        <begin position="51"/>
        <end position="73"/>
    </location>
</feature>
<comment type="caution">
    <text evidence="3">The sequence shown here is derived from an EMBL/GenBank/DDBJ whole genome shotgun (WGS) entry which is preliminary data.</text>
</comment>
<name>A0AAV4VE26_CAEEX</name>
<dbReference type="AlphaFoldDB" id="A0AAV4VE26"/>
<protein>
    <submittedName>
        <fullName evidence="3">Uncharacterized protein</fullName>
    </submittedName>
</protein>
<reference evidence="3 4" key="1">
    <citation type="submission" date="2021-06" db="EMBL/GenBank/DDBJ databases">
        <title>Caerostris extrusa draft genome.</title>
        <authorList>
            <person name="Kono N."/>
            <person name="Arakawa K."/>
        </authorList>
    </citation>
    <scope>NUCLEOTIDE SEQUENCE [LARGE SCALE GENOMIC DNA]</scope>
</reference>
<feature type="chain" id="PRO_5043708294" evidence="2">
    <location>
        <begin position="22"/>
        <end position="87"/>
    </location>
</feature>
<evidence type="ECO:0000256" key="2">
    <source>
        <dbReference type="SAM" id="SignalP"/>
    </source>
</evidence>
<sequence>MPPAIILGFMHFKLISLLVNSTEINNSHANLTIKLRLPRLYSHAKLHLSDWGSGSPRHQHREIRGSEKHVRSLRRPSLLSLGLLQRG</sequence>
<dbReference type="Proteomes" id="UP001054945">
    <property type="component" value="Unassembled WGS sequence"/>
</dbReference>
<dbReference type="EMBL" id="BPLR01014283">
    <property type="protein sequence ID" value="GIY67803.1"/>
    <property type="molecule type" value="Genomic_DNA"/>
</dbReference>
<proteinExistence type="predicted"/>
<evidence type="ECO:0000313" key="4">
    <source>
        <dbReference type="Proteomes" id="UP001054945"/>
    </source>
</evidence>
<organism evidence="3 4">
    <name type="scientific">Caerostris extrusa</name>
    <name type="common">Bark spider</name>
    <name type="synonym">Caerostris bankana</name>
    <dbReference type="NCBI Taxonomy" id="172846"/>
    <lineage>
        <taxon>Eukaryota</taxon>
        <taxon>Metazoa</taxon>
        <taxon>Ecdysozoa</taxon>
        <taxon>Arthropoda</taxon>
        <taxon>Chelicerata</taxon>
        <taxon>Arachnida</taxon>
        <taxon>Araneae</taxon>
        <taxon>Araneomorphae</taxon>
        <taxon>Entelegynae</taxon>
        <taxon>Araneoidea</taxon>
        <taxon>Araneidae</taxon>
        <taxon>Caerostris</taxon>
    </lineage>
</organism>
<keyword evidence="4" id="KW-1185">Reference proteome</keyword>
<accession>A0AAV4VE26</accession>
<gene>
    <name evidence="3" type="ORF">CEXT_462581</name>
</gene>
<feature type="signal peptide" evidence="2">
    <location>
        <begin position="1"/>
        <end position="21"/>
    </location>
</feature>
<evidence type="ECO:0000313" key="3">
    <source>
        <dbReference type="EMBL" id="GIY67803.1"/>
    </source>
</evidence>
<evidence type="ECO:0000256" key="1">
    <source>
        <dbReference type="SAM" id="MobiDB-lite"/>
    </source>
</evidence>
<keyword evidence="2" id="KW-0732">Signal</keyword>